<gene>
    <name evidence="5" type="ORF">CBZ_25450</name>
</gene>
<dbReference type="InterPro" id="IPR023187">
    <property type="entry name" value="Tscrpt_reg_MarR-type_CS"/>
</dbReference>
<name>A0A402DTL3_9CELL</name>
<dbReference type="Proteomes" id="UP000289954">
    <property type="component" value="Unassembled WGS sequence"/>
</dbReference>
<dbReference type="InterPro" id="IPR000835">
    <property type="entry name" value="HTH_MarR-typ"/>
</dbReference>
<proteinExistence type="predicted"/>
<dbReference type="InterPro" id="IPR036388">
    <property type="entry name" value="WH-like_DNA-bd_sf"/>
</dbReference>
<dbReference type="PROSITE" id="PS01117">
    <property type="entry name" value="HTH_MARR_1"/>
    <property type="match status" value="1"/>
</dbReference>
<evidence type="ECO:0000259" key="4">
    <source>
        <dbReference type="PROSITE" id="PS50995"/>
    </source>
</evidence>
<dbReference type="Pfam" id="PF12802">
    <property type="entry name" value="MarR_2"/>
    <property type="match status" value="1"/>
</dbReference>
<dbReference type="InterPro" id="IPR036390">
    <property type="entry name" value="WH_DNA-bd_sf"/>
</dbReference>
<organism evidence="5 6">
    <name type="scientific">Cellulomonas biazotea</name>
    <dbReference type="NCBI Taxonomy" id="1709"/>
    <lineage>
        <taxon>Bacteria</taxon>
        <taxon>Bacillati</taxon>
        <taxon>Actinomycetota</taxon>
        <taxon>Actinomycetes</taxon>
        <taxon>Micrococcales</taxon>
        <taxon>Cellulomonadaceae</taxon>
        <taxon>Cellulomonas</taxon>
    </lineage>
</organism>
<dbReference type="EMBL" id="BIMR01000217">
    <property type="protein sequence ID" value="GCE77489.1"/>
    <property type="molecule type" value="Genomic_DNA"/>
</dbReference>
<dbReference type="GO" id="GO:0003700">
    <property type="term" value="F:DNA-binding transcription factor activity"/>
    <property type="evidence" value="ECO:0007669"/>
    <property type="project" value="InterPro"/>
</dbReference>
<keyword evidence="2" id="KW-0238">DNA-binding</keyword>
<evidence type="ECO:0000256" key="2">
    <source>
        <dbReference type="ARBA" id="ARBA00023125"/>
    </source>
</evidence>
<dbReference type="GO" id="GO:0006950">
    <property type="term" value="P:response to stress"/>
    <property type="evidence" value="ECO:0007669"/>
    <property type="project" value="TreeGrafter"/>
</dbReference>
<accession>A0A402DTL3</accession>
<dbReference type="InterPro" id="IPR039422">
    <property type="entry name" value="MarR/SlyA-like"/>
</dbReference>
<protein>
    <recommendedName>
        <fullName evidence="4">HTH marR-type domain-containing protein</fullName>
    </recommendedName>
</protein>
<dbReference type="GO" id="GO:0003677">
    <property type="term" value="F:DNA binding"/>
    <property type="evidence" value="ECO:0007669"/>
    <property type="project" value="UniProtKB-KW"/>
</dbReference>
<keyword evidence="3" id="KW-0804">Transcription</keyword>
<dbReference type="PRINTS" id="PR00598">
    <property type="entry name" value="HTHMARR"/>
</dbReference>
<dbReference type="AlphaFoldDB" id="A0A402DTL3"/>
<evidence type="ECO:0000256" key="1">
    <source>
        <dbReference type="ARBA" id="ARBA00023015"/>
    </source>
</evidence>
<dbReference type="Gene3D" id="1.10.10.10">
    <property type="entry name" value="Winged helix-like DNA-binding domain superfamily/Winged helix DNA-binding domain"/>
    <property type="match status" value="1"/>
</dbReference>
<keyword evidence="1" id="KW-0805">Transcription regulation</keyword>
<dbReference type="PROSITE" id="PS50995">
    <property type="entry name" value="HTH_MARR_2"/>
    <property type="match status" value="1"/>
</dbReference>
<dbReference type="SMART" id="SM00347">
    <property type="entry name" value="HTH_MARR"/>
    <property type="match status" value="1"/>
</dbReference>
<evidence type="ECO:0000313" key="5">
    <source>
        <dbReference type="EMBL" id="GCE77489.1"/>
    </source>
</evidence>
<dbReference type="PANTHER" id="PTHR33164:SF57">
    <property type="entry name" value="MARR-FAMILY TRANSCRIPTIONAL REGULATOR"/>
    <property type="match status" value="1"/>
</dbReference>
<feature type="domain" description="HTH marR-type" evidence="4">
    <location>
        <begin position="8"/>
        <end position="138"/>
    </location>
</feature>
<dbReference type="RefSeq" id="WP_130782098.1">
    <property type="nucleotide sequence ID" value="NZ_BIMR01000217.1"/>
</dbReference>
<comment type="caution">
    <text evidence="5">The sequence shown here is derived from an EMBL/GenBank/DDBJ whole genome shotgun (WGS) entry which is preliminary data.</text>
</comment>
<reference evidence="5 6" key="1">
    <citation type="submission" date="2019-01" db="EMBL/GenBank/DDBJ databases">
        <title>Draft genome sequence of Cellulomonas takizawaensis strain TKZ-21.</title>
        <authorList>
            <person name="Yamamura H."/>
            <person name="Hayashi T."/>
            <person name="Hamada M."/>
            <person name="Serisawa Y."/>
            <person name="Matsuyama K."/>
            <person name="Nakagawa Y."/>
            <person name="Otoguro M."/>
            <person name="Yanagida F."/>
            <person name="Hayakawa M."/>
        </authorList>
    </citation>
    <scope>NUCLEOTIDE SEQUENCE [LARGE SCALE GENOMIC DNA]</scope>
    <source>
        <strain evidence="5 6">NBRC12680</strain>
    </source>
</reference>
<evidence type="ECO:0000256" key="3">
    <source>
        <dbReference type="ARBA" id="ARBA00023163"/>
    </source>
</evidence>
<evidence type="ECO:0000313" key="6">
    <source>
        <dbReference type="Proteomes" id="UP000289954"/>
    </source>
</evidence>
<dbReference type="PANTHER" id="PTHR33164">
    <property type="entry name" value="TRANSCRIPTIONAL REGULATOR, MARR FAMILY"/>
    <property type="match status" value="1"/>
</dbReference>
<dbReference type="OrthoDB" id="9154853at2"/>
<keyword evidence="6" id="KW-1185">Reference proteome</keyword>
<dbReference type="SUPFAM" id="SSF46785">
    <property type="entry name" value="Winged helix' DNA-binding domain"/>
    <property type="match status" value="1"/>
</dbReference>
<sequence length="151" mass="16860">MDDPVPDVEEQVALLLRLADRNRRRSNRLDGTLERSAYLALRHLALAGPSGINEIAAHLRLDGSTVTRQVLAMETAGYVTRGRDDADGRRAVVTMTEAGARALEHTRAVRAEVYGEILRRWSTEDRRTLADVLTRLNTDLDGDLDRAAEQR</sequence>